<accession>A0A6N8SBI0</accession>
<protein>
    <submittedName>
        <fullName evidence="2">Uncharacterized protein</fullName>
    </submittedName>
</protein>
<evidence type="ECO:0000313" key="3">
    <source>
        <dbReference type="Proteomes" id="UP000435802"/>
    </source>
</evidence>
<feature type="chain" id="PRO_5026802898" evidence="1">
    <location>
        <begin position="26"/>
        <end position="218"/>
    </location>
</feature>
<comment type="caution">
    <text evidence="2">The sequence shown here is derived from an EMBL/GenBank/DDBJ whole genome shotgun (WGS) entry which is preliminary data.</text>
</comment>
<dbReference type="Proteomes" id="UP000435802">
    <property type="component" value="Unassembled WGS sequence"/>
</dbReference>
<gene>
    <name evidence="2" type="ORF">GR138_13810</name>
</gene>
<name>A0A6N8SBI0_9HYPH</name>
<evidence type="ECO:0000256" key="1">
    <source>
        <dbReference type="SAM" id="SignalP"/>
    </source>
</evidence>
<dbReference type="RefSeq" id="WP_160859786.1">
    <property type="nucleotide sequence ID" value="NZ_WUMK01000004.1"/>
</dbReference>
<keyword evidence="3" id="KW-1185">Reference proteome</keyword>
<dbReference type="OrthoDB" id="8419748at2"/>
<reference evidence="2 3" key="1">
    <citation type="submission" date="2019-12" db="EMBL/GenBank/DDBJ databases">
        <title>Shinella kummerowiae sp. nov., a symbiotic bacterium isolated from root nodules of the herbal legume Kummerowia stipulacea.</title>
        <authorList>
            <person name="Gao J."/>
        </authorList>
    </citation>
    <scope>NUCLEOTIDE SEQUENCE [LARGE SCALE GENOMIC DNA]</scope>
    <source>
        <strain evidence="2 3">CCBAU 25048</strain>
    </source>
</reference>
<keyword evidence="1" id="KW-0732">Signal</keyword>
<organism evidence="2 3">
    <name type="scientific">Shinella kummerowiae</name>
    <dbReference type="NCBI Taxonomy" id="417745"/>
    <lineage>
        <taxon>Bacteria</taxon>
        <taxon>Pseudomonadati</taxon>
        <taxon>Pseudomonadota</taxon>
        <taxon>Alphaproteobacteria</taxon>
        <taxon>Hyphomicrobiales</taxon>
        <taxon>Rhizobiaceae</taxon>
        <taxon>Shinella</taxon>
    </lineage>
</organism>
<sequence>MDGFARAAHAALALAMILAFQPAGAAAAGDSLLIWSPAKLSANAYRLRMGAQAATGNPVSAGVDVSITTSSTGGIRATRDYARLWAEMRGQGGSGAERSVSAGYNPLTGRVSATAGVSRRWMASPSFDVVVAPSVSADASVRHNDRGALRMTQKARVQALRTGTSFVASGSAASGQRRVAAEFGVEQRVFDCLDLTASVRREDTSLIGAVKAQLRFDW</sequence>
<dbReference type="EMBL" id="WUMK01000004">
    <property type="protein sequence ID" value="MXN46269.1"/>
    <property type="molecule type" value="Genomic_DNA"/>
</dbReference>
<dbReference type="AlphaFoldDB" id="A0A6N8SBI0"/>
<evidence type="ECO:0000313" key="2">
    <source>
        <dbReference type="EMBL" id="MXN46269.1"/>
    </source>
</evidence>
<feature type="signal peptide" evidence="1">
    <location>
        <begin position="1"/>
        <end position="25"/>
    </location>
</feature>
<proteinExistence type="predicted"/>